<dbReference type="SMART" id="SM00327">
    <property type="entry name" value="VWA"/>
    <property type="match status" value="1"/>
</dbReference>
<name>A0ABW5XD19_9MICO</name>
<protein>
    <submittedName>
        <fullName evidence="3">VWA domain-containing protein</fullName>
    </submittedName>
</protein>
<evidence type="ECO:0000259" key="2">
    <source>
        <dbReference type="SMART" id="SM00327"/>
    </source>
</evidence>
<dbReference type="Gene3D" id="3.40.50.410">
    <property type="entry name" value="von Willebrand factor, type A domain"/>
    <property type="match status" value="1"/>
</dbReference>
<evidence type="ECO:0000313" key="3">
    <source>
        <dbReference type="EMBL" id="MFD2840211.1"/>
    </source>
</evidence>
<feature type="region of interest" description="Disordered" evidence="1">
    <location>
        <begin position="58"/>
        <end position="83"/>
    </location>
</feature>
<dbReference type="InterPro" id="IPR002035">
    <property type="entry name" value="VWF_A"/>
</dbReference>
<dbReference type="PANTHER" id="PTHR30634:SF16">
    <property type="entry name" value="OUTER-MEMBRANE LIPOPROTEIN LOLB"/>
    <property type="match status" value="1"/>
</dbReference>
<dbReference type="SUPFAM" id="SSF53300">
    <property type="entry name" value="vWA-like"/>
    <property type="match status" value="1"/>
</dbReference>
<proteinExistence type="predicted"/>
<keyword evidence="4" id="KW-1185">Reference proteome</keyword>
<dbReference type="Pfam" id="PF05762">
    <property type="entry name" value="VWA_CoxE"/>
    <property type="match status" value="1"/>
</dbReference>
<reference evidence="4" key="1">
    <citation type="journal article" date="2019" name="Int. J. Syst. Evol. Microbiol.">
        <title>The Global Catalogue of Microorganisms (GCM) 10K type strain sequencing project: providing services to taxonomists for standard genome sequencing and annotation.</title>
        <authorList>
            <consortium name="The Broad Institute Genomics Platform"/>
            <consortium name="The Broad Institute Genome Sequencing Center for Infectious Disease"/>
            <person name="Wu L."/>
            <person name="Ma J."/>
        </authorList>
    </citation>
    <scope>NUCLEOTIDE SEQUENCE [LARGE SCALE GENOMIC DNA]</scope>
    <source>
        <strain evidence="4">KCTC 33576</strain>
    </source>
</reference>
<dbReference type="RefSeq" id="WP_377465954.1">
    <property type="nucleotide sequence ID" value="NZ_JBHUOP010000002.1"/>
</dbReference>
<accession>A0ABW5XD19</accession>
<dbReference type="PANTHER" id="PTHR30634">
    <property type="entry name" value="OUTER MEMBRANE LOLAB LIPOPROTEIN INSERTION APPARATUS"/>
    <property type="match status" value="1"/>
</dbReference>
<comment type="caution">
    <text evidence="3">The sequence shown here is derived from an EMBL/GenBank/DDBJ whole genome shotgun (WGS) entry which is preliminary data.</text>
</comment>
<dbReference type="InterPro" id="IPR008912">
    <property type="entry name" value="Uncharacterised_CoxE"/>
</dbReference>
<organism evidence="3 4">
    <name type="scientific">Populibacterium corticicola</name>
    <dbReference type="NCBI Taxonomy" id="1812826"/>
    <lineage>
        <taxon>Bacteria</taxon>
        <taxon>Bacillati</taxon>
        <taxon>Actinomycetota</taxon>
        <taxon>Actinomycetes</taxon>
        <taxon>Micrococcales</taxon>
        <taxon>Jonesiaceae</taxon>
        <taxon>Populibacterium</taxon>
    </lineage>
</organism>
<dbReference type="EMBL" id="JBHUOP010000002">
    <property type="protein sequence ID" value="MFD2840211.1"/>
    <property type="molecule type" value="Genomic_DNA"/>
</dbReference>
<gene>
    <name evidence="3" type="ORF">ACFSYH_06470</name>
</gene>
<dbReference type="InterPro" id="IPR050458">
    <property type="entry name" value="LolB"/>
</dbReference>
<evidence type="ECO:0000256" key="1">
    <source>
        <dbReference type="SAM" id="MobiDB-lite"/>
    </source>
</evidence>
<dbReference type="Proteomes" id="UP001597391">
    <property type="component" value="Unassembled WGS sequence"/>
</dbReference>
<sequence length="393" mass="43324">MTRQYEPAQPHEPTFADDQAMLRRWRLILGRYAESELPTAQQDREIDQALGYLYDRQYTSRGHRHGTGTRPAKTGGGSQGSAPTAVSWLHATREFFPQSTFERMERDAITTYGMDDLLANPDTVESLPADPALAATLLRMRGKLNPETAQGLRILIRKVVEDILERLKPKFATSLTGSRQRFRRSFHASSKNLDWRKTIAVNLKNVDPNTGRMLIDDVRFVSRQRRQNLNWDVIVLVDQSGSMAQSLLHASVSAAIMSGLAGVNVSLLLFDTSIVDMTHLAHDPVEVLMTSQLGGGTDIARALAYAEQRVTQPSRTVIALISDFDEGGPVASLISTTRRLAESGVTMLGLAALEDNGTPWYNESVAGRLAGAGMDIAAMTPDRFAEWLGEVMA</sequence>
<evidence type="ECO:0000313" key="4">
    <source>
        <dbReference type="Proteomes" id="UP001597391"/>
    </source>
</evidence>
<feature type="domain" description="VWFA" evidence="2">
    <location>
        <begin position="230"/>
        <end position="386"/>
    </location>
</feature>
<dbReference type="InterPro" id="IPR036465">
    <property type="entry name" value="vWFA_dom_sf"/>
</dbReference>